<dbReference type="InterPro" id="IPR012349">
    <property type="entry name" value="Split_barrel_FMN-bd"/>
</dbReference>
<name>A0A158CQV7_9BURK</name>
<keyword evidence="4" id="KW-1185">Reference proteome</keyword>
<dbReference type="Proteomes" id="UP000054851">
    <property type="component" value="Unassembled WGS sequence"/>
</dbReference>
<reference evidence="3" key="1">
    <citation type="submission" date="2016-01" db="EMBL/GenBank/DDBJ databases">
        <authorList>
            <person name="Peeters C."/>
        </authorList>
    </citation>
    <scope>NUCLEOTIDE SEQUENCE</scope>
    <source>
        <strain evidence="3">LMG 29322</strain>
    </source>
</reference>
<evidence type="ECO:0000256" key="1">
    <source>
        <dbReference type="ARBA" id="ARBA00023002"/>
    </source>
</evidence>
<dbReference type="Pfam" id="PF01613">
    <property type="entry name" value="Flavin_Reduct"/>
    <property type="match status" value="1"/>
</dbReference>
<accession>A0A158CQV7</accession>
<gene>
    <name evidence="3" type="ORF">AWB79_05816</name>
</gene>
<keyword evidence="1" id="KW-0560">Oxidoreductase</keyword>
<dbReference type="EMBL" id="FCOA02000026">
    <property type="protein sequence ID" value="SAK84708.1"/>
    <property type="molecule type" value="Genomic_DNA"/>
</dbReference>
<dbReference type="OrthoDB" id="9792858at2"/>
<comment type="caution">
    <text evidence="3">The sequence shown here is derived from an EMBL/GenBank/DDBJ whole genome shotgun (WGS) entry which is preliminary data.</text>
</comment>
<dbReference type="AlphaFoldDB" id="A0A158CQV7"/>
<dbReference type="PANTHER" id="PTHR30466">
    <property type="entry name" value="FLAVIN REDUCTASE"/>
    <property type="match status" value="1"/>
</dbReference>
<dbReference type="PANTHER" id="PTHR30466:SF1">
    <property type="entry name" value="FMN REDUCTASE (NADH) RUTF"/>
    <property type="match status" value="1"/>
</dbReference>
<organism evidence="3 4">
    <name type="scientific">Caballeronia hypogeia</name>
    <dbReference type="NCBI Taxonomy" id="1777140"/>
    <lineage>
        <taxon>Bacteria</taxon>
        <taxon>Pseudomonadati</taxon>
        <taxon>Pseudomonadota</taxon>
        <taxon>Betaproteobacteria</taxon>
        <taxon>Burkholderiales</taxon>
        <taxon>Burkholderiaceae</taxon>
        <taxon>Caballeronia</taxon>
    </lineage>
</organism>
<dbReference type="GO" id="GO:0042602">
    <property type="term" value="F:riboflavin reductase (NADPH) activity"/>
    <property type="evidence" value="ECO:0007669"/>
    <property type="project" value="TreeGrafter"/>
</dbReference>
<dbReference type="Gene3D" id="2.30.110.10">
    <property type="entry name" value="Electron Transport, Fmn-binding Protein, Chain A"/>
    <property type="match status" value="1"/>
</dbReference>
<dbReference type="InterPro" id="IPR002563">
    <property type="entry name" value="Flavin_Rdtase-like_dom"/>
</dbReference>
<evidence type="ECO:0000313" key="3">
    <source>
        <dbReference type="EMBL" id="SAK84708.1"/>
    </source>
</evidence>
<feature type="domain" description="Flavin reductase like" evidence="2">
    <location>
        <begin position="9"/>
        <end position="156"/>
    </location>
</feature>
<sequence>MADSMADLFRRLTAGVYVIGVAHGGLRNAFTASSVMLVSFRPLMVALGINPTHASYPILNSGRVFAINVLRAEHLALARHFGTQSGRSVDKLSSVAWRAGRSGAPLLLDALAYFDCQVDSEIEAGDHRLVVGRVVDGAVLCPDAEQLIYAATGDLDRSADLYAKDFNSWK</sequence>
<dbReference type="SUPFAM" id="SSF50475">
    <property type="entry name" value="FMN-binding split barrel"/>
    <property type="match status" value="1"/>
</dbReference>
<dbReference type="InterPro" id="IPR050268">
    <property type="entry name" value="NADH-dep_flavin_reductase"/>
</dbReference>
<evidence type="ECO:0000259" key="2">
    <source>
        <dbReference type="SMART" id="SM00903"/>
    </source>
</evidence>
<protein>
    <submittedName>
        <fullName evidence="3">Oxygenase</fullName>
    </submittedName>
</protein>
<dbReference type="RefSeq" id="WP_061170886.1">
    <property type="nucleotide sequence ID" value="NZ_FCOA02000026.1"/>
</dbReference>
<proteinExistence type="predicted"/>
<dbReference type="SMART" id="SM00903">
    <property type="entry name" value="Flavin_Reduct"/>
    <property type="match status" value="1"/>
</dbReference>
<dbReference type="STRING" id="1777140.AWB79_05816"/>
<evidence type="ECO:0000313" key="4">
    <source>
        <dbReference type="Proteomes" id="UP000054851"/>
    </source>
</evidence>
<dbReference type="GO" id="GO:0010181">
    <property type="term" value="F:FMN binding"/>
    <property type="evidence" value="ECO:0007669"/>
    <property type="project" value="InterPro"/>
</dbReference>